<dbReference type="Proteomes" id="UP000278983">
    <property type="component" value="Unassembled WGS sequence"/>
</dbReference>
<dbReference type="RefSeq" id="WP_126677766.1">
    <property type="nucleotide sequence ID" value="NZ_RYYU01000001.1"/>
</dbReference>
<keyword evidence="8 9" id="KW-0472">Membrane</keyword>
<evidence type="ECO:0000256" key="9">
    <source>
        <dbReference type="HAMAP-Rule" id="MF_00161"/>
    </source>
</evidence>
<accession>A0A432LJI0</accession>
<evidence type="ECO:0000256" key="5">
    <source>
        <dbReference type="ARBA" id="ARBA00022750"/>
    </source>
</evidence>
<feature type="active site" evidence="9">
    <location>
        <position position="148"/>
    </location>
</feature>
<organism evidence="11 12">
    <name type="scientific">Prevotella koreensis</name>
    <dbReference type="NCBI Taxonomy" id="2490854"/>
    <lineage>
        <taxon>Bacteria</taxon>
        <taxon>Pseudomonadati</taxon>
        <taxon>Bacteroidota</taxon>
        <taxon>Bacteroidia</taxon>
        <taxon>Bacteroidales</taxon>
        <taxon>Prevotellaceae</taxon>
        <taxon>Prevotella</taxon>
    </lineage>
</organism>
<evidence type="ECO:0000256" key="10">
    <source>
        <dbReference type="RuleBase" id="RU004181"/>
    </source>
</evidence>
<keyword evidence="12" id="KW-1185">Reference proteome</keyword>
<evidence type="ECO:0000313" key="12">
    <source>
        <dbReference type="Proteomes" id="UP000278983"/>
    </source>
</evidence>
<dbReference type="HAMAP" id="MF_00161">
    <property type="entry name" value="LspA"/>
    <property type="match status" value="1"/>
</dbReference>
<feature type="transmembrane region" description="Helical" evidence="9">
    <location>
        <begin position="171"/>
        <end position="196"/>
    </location>
</feature>
<dbReference type="NCBIfam" id="NF011369">
    <property type="entry name" value="PRK14788.1"/>
    <property type="match status" value="1"/>
</dbReference>
<dbReference type="OrthoDB" id="9810259at2"/>
<evidence type="ECO:0000256" key="8">
    <source>
        <dbReference type="ARBA" id="ARBA00023136"/>
    </source>
</evidence>
<proteinExistence type="inferred from homology"/>
<dbReference type="UniPathway" id="UPA00665"/>
<dbReference type="GO" id="GO:0005886">
    <property type="term" value="C:plasma membrane"/>
    <property type="evidence" value="ECO:0007669"/>
    <property type="project" value="UniProtKB-SubCell"/>
</dbReference>
<evidence type="ECO:0000256" key="4">
    <source>
        <dbReference type="ARBA" id="ARBA00022692"/>
    </source>
</evidence>
<sequence>MRENNRRTTLIVVLLVVAILLIDQVIKIEVKTNMRLHEVIDITGWFKINFIENNGMAYGMTFFNKLVLSLFRIVAISLIGYYLTKVIRKGARMGYIICLAMVFAGAVGNMIDCMFYGLIFNASSPEYMSYFVPFGEGYAPFLMGKVVDMFYFPLIETTWPEWVPVVGGDDYIFFSPVFNFADASISVGVAILLLFYRRELSSISFSRKKK</sequence>
<dbReference type="EC" id="3.4.23.36" evidence="9"/>
<feature type="transmembrane region" description="Helical" evidence="9">
    <location>
        <begin position="62"/>
        <end position="83"/>
    </location>
</feature>
<feature type="active site" evidence="9">
    <location>
        <position position="182"/>
    </location>
</feature>
<comment type="pathway">
    <text evidence="9">Protein modification; lipoprotein biosynthesis (signal peptide cleavage).</text>
</comment>
<keyword evidence="3 9" id="KW-0645">Protease</keyword>
<feature type="transmembrane region" description="Helical" evidence="9">
    <location>
        <begin position="95"/>
        <end position="119"/>
    </location>
</feature>
<dbReference type="Pfam" id="PF01252">
    <property type="entry name" value="Peptidase_A8"/>
    <property type="match status" value="1"/>
</dbReference>
<keyword evidence="7 9" id="KW-1133">Transmembrane helix</keyword>
<evidence type="ECO:0000256" key="6">
    <source>
        <dbReference type="ARBA" id="ARBA00022801"/>
    </source>
</evidence>
<dbReference type="PRINTS" id="PR00781">
    <property type="entry name" value="LIPOSIGPTASE"/>
</dbReference>
<dbReference type="GO" id="GO:0006508">
    <property type="term" value="P:proteolysis"/>
    <property type="evidence" value="ECO:0007669"/>
    <property type="project" value="UniProtKB-KW"/>
</dbReference>
<dbReference type="EMBL" id="RYYU01000001">
    <property type="protein sequence ID" value="RUL58670.1"/>
    <property type="molecule type" value="Genomic_DNA"/>
</dbReference>
<gene>
    <name evidence="9" type="primary">lspA</name>
    <name evidence="11" type="ORF">EHV08_02040</name>
</gene>
<dbReference type="PANTHER" id="PTHR33695">
    <property type="entry name" value="LIPOPROTEIN SIGNAL PEPTIDASE"/>
    <property type="match status" value="1"/>
</dbReference>
<reference evidence="11 12" key="1">
    <citation type="submission" date="2018-12" db="EMBL/GenBank/DDBJ databases">
        <title>Genome sequencing of Prevotella sp. KCOM 3155 (= JS262).</title>
        <authorList>
            <person name="Kook J.-K."/>
            <person name="Park S.-N."/>
            <person name="Lim Y.K."/>
        </authorList>
    </citation>
    <scope>NUCLEOTIDE SEQUENCE [LARGE SCALE GENOMIC DNA]</scope>
    <source>
        <strain evidence="11 12">KCOM 3155</strain>
    </source>
</reference>
<dbReference type="PANTHER" id="PTHR33695:SF1">
    <property type="entry name" value="LIPOPROTEIN SIGNAL PEPTIDASE"/>
    <property type="match status" value="1"/>
</dbReference>
<evidence type="ECO:0000256" key="1">
    <source>
        <dbReference type="ARBA" id="ARBA00006139"/>
    </source>
</evidence>
<dbReference type="AlphaFoldDB" id="A0A432LJI0"/>
<evidence type="ECO:0000256" key="7">
    <source>
        <dbReference type="ARBA" id="ARBA00022989"/>
    </source>
</evidence>
<keyword evidence="6 9" id="KW-0378">Hydrolase</keyword>
<comment type="catalytic activity">
    <reaction evidence="9">
        <text>Release of signal peptides from bacterial membrane prolipoproteins. Hydrolyzes -Xaa-Yaa-Zaa-|-(S,diacylglyceryl)Cys-, in which Xaa is hydrophobic (preferably Leu), and Yaa (Ala or Ser) and Zaa (Gly or Ala) have small, neutral side chains.</text>
        <dbReference type="EC" id="3.4.23.36"/>
    </reaction>
</comment>
<keyword evidence="2 9" id="KW-1003">Cell membrane</keyword>
<keyword evidence="11" id="KW-0449">Lipoprotein</keyword>
<dbReference type="GO" id="GO:0004190">
    <property type="term" value="F:aspartic-type endopeptidase activity"/>
    <property type="evidence" value="ECO:0007669"/>
    <property type="project" value="UniProtKB-UniRule"/>
</dbReference>
<evidence type="ECO:0000313" key="11">
    <source>
        <dbReference type="EMBL" id="RUL58670.1"/>
    </source>
</evidence>
<name>A0A432LJI0_9BACT</name>
<evidence type="ECO:0000256" key="2">
    <source>
        <dbReference type="ARBA" id="ARBA00022475"/>
    </source>
</evidence>
<comment type="similarity">
    <text evidence="1 9 10">Belongs to the peptidase A8 family.</text>
</comment>
<keyword evidence="5 9" id="KW-0064">Aspartyl protease</keyword>
<evidence type="ECO:0000256" key="3">
    <source>
        <dbReference type="ARBA" id="ARBA00022670"/>
    </source>
</evidence>
<comment type="caution">
    <text evidence="11">The sequence shown here is derived from an EMBL/GenBank/DDBJ whole genome shotgun (WGS) entry which is preliminary data.</text>
</comment>
<dbReference type="InterPro" id="IPR001872">
    <property type="entry name" value="Peptidase_A8"/>
</dbReference>
<keyword evidence="4 9" id="KW-0812">Transmembrane</keyword>
<comment type="function">
    <text evidence="9">This protein specifically catalyzes the removal of signal peptides from prolipoproteins.</text>
</comment>
<comment type="subcellular location">
    <subcellularLocation>
        <location evidence="9">Cell membrane</location>
        <topology evidence="9">Multi-pass membrane protein</topology>
    </subcellularLocation>
</comment>
<comment type="caution">
    <text evidence="9">Lacks conserved residue(s) required for the propagation of feature annotation.</text>
</comment>
<protein>
    <recommendedName>
        <fullName evidence="9">Lipoprotein signal peptidase</fullName>
        <ecNumber evidence="9">3.4.23.36</ecNumber>
    </recommendedName>
    <alternativeName>
        <fullName evidence="9">Prolipoprotein signal peptidase</fullName>
    </alternativeName>
    <alternativeName>
        <fullName evidence="9">Signal peptidase II</fullName>
        <shortName evidence="9">SPase II</shortName>
    </alternativeName>
</protein>